<feature type="compositionally biased region" description="Low complexity" evidence="1">
    <location>
        <begin position="136"/>
        <end position="155"/>
    </location>
</feature>
<sequence>MRFSAALFVGVFAAFASAQSTTAGSATGVSTAGTAQSSAQAAITKCLDACAADDVSCRAKCIAVPDPNAAQANATNNCVADCPKGNGTASDNKEYADCVAACIGANYYTSTGTPGQTNAAAGSGAAATGTAATTGTGAATGTKSGSNPDKTAASGSGSGTGTATGSSASATTTKNAGEALRVTTSAFGLMGLVAALIAL</sequence>
<proteinExistence type="predicted"/>
<feature type="compositionally biased region" description="Low complexity" evidence="1">
    <location>
        <begin position="163"/>
        <end position="173"/>
    </location>
</feature>
<protein>
    <submittedName>
        <fullName evidence="3">Uncharacterized protein</fullName>
    </submittedName>
</protein>
<keyword evidence="4" id="KW-1185">Reference proteome</keyword>
<feature type="region of interest" description="Disordered" evidence="1">
    <location>
        <begin position="136"/>
        <end position="173"/>
    </location>
</feature>
<gene>
    <name evidence="3" type="ORF">Sste5346_007545</name>
</gene>
<evidence type="ECO:0000256" key="1">
    <source>
        <dbReference type="SAM" id="MobiDB-lite"/>
    </source>
</evidence>
<evidence type="ECO:0000313" key="3">
    <source>
        <dbReference type="EMBL" id="KAL1891629.1"/>
    </source>
</evidence>
<reference evidence="3 4" key="1">
    <citation type="journal article" date="2024" name="IMA Fungus">
        <title>IMA Genome - F19 : A genome assembly and annotation guide to empower mycologists, including annotated draft genome sequences of Ceratocystis pirilliformis, Diaporthe australafricana, Fusarium ophioides, Paecilomyces lecythidis, and Sporothrix stenoceras.</title>
        <authorList>
            <person name="Aylward J."/>
            <person name="Wilson A.M."/>
            <person name="Visagie C.M."/>
            <person name="Spraker J."/>
            <person name="Barnes I."/>
            <person name="Buitendag C."/>
            <person name="Ceriani C."/>
            <person name="Del Mar Angel L."/>
            <person name="du Plessis D."/>
            <person name="Fuchs T."/>
            <person name="Gasser K."/>
            <person name="Kramer D."/>
            <person name="Li W."/>
            <person name="Munsamy K."/>
            <person name="Piso A."/>
            <person name="Price J.L."/>
            <person name="Sonnekus B."/>
            <person name="Thomas C."/>
            <person name="van der Nest A."/>
            <person name="van Dijk A."/>
            <person name="van Heerden A."/>
            <person name="van Vuuren N."/>
            <person name="Yilmaz N."/>
            <person name="Duong T.A."/>
            <person name="van der Merwe N.A."/>
            <person name="Wingfield M.J."/>
            <person name="Wingfield B.D."/>
        </authorList>
    </citation>
    <scope>NUCLEOTIDE SEQUENCE [LARGE SCALE GENOMIC DNA]</scope>
    <source>
        <strain evidence="3 4">CMW 5346</strain>
    </source>
</reference>
<accession>A0ABR3YUI1</accession>
<evidence type="ECO:0000313" key="4">
    <source>
        <dbReference type="Proteomes" id="UP001583186"/>
    </source>
</evidence>
<name>A0ABR3YUI1_9PEZI</name>
<dbReference type="EMBL" id="JAWCUI010000051">
    <property type="protein sequence ID" value="KAL1891629.1"/>
    <property type="molecule type" value="Genomic_DNA"/>
</dbReference>
<comment type="caution">
    <text evidence="3">The sequence shown here is derived from an EMBL/GenBank/DDBJ whole genome shotgun (WGS) entry which is preliminary data.</text>
</comment>
<evidence type="ECO:0000256" key="2">
    <source>
        <dbReference type="SAM" id="SignalP"/>
    </source>
</evidence>
<feature type="signal peptide" evidence="2">
    <location>
        <begin position="1"/>
        <end position="18"/>
    </location>
</feature>
<organism evidence="3 4">
    <name type="scientific">Sporothrix stenoceras</name>
    <dbReference type="NCBI Taxonomy" id="5173"/>
    <lineage>
        <taxon>Eukaryota</taxon>
        <taxon>Fungi</taxon>
        <taxon>Dikarya</taxon>
        <taxon>Ascomycota</taxon>
        <taxon>Pezizomycotina</taxon>
        <taxon>Sordariomycetes</taxon>
        <taxon>Sordariomycetidae</taxon>
        <taxon>Ophiostomatales</taxon>
        <taxon>Ophiostomataceae</taxon>
        <taxon>Sporothrix</taxon>
    </lineage>
</organism>
<feature type="chain" id="PRO_5046734962" evidence="2">
    <location>
        <begin position="19"/>
        <end position="199"/>
    </location>
</feature>
<keyword evidence="2" id="KW-0732">Signal</keyword>
<dbReference type="Proteomes" id="UP001583186">
    <property type="component" value="Unassembled WGS sequence"/>
</dbReference>